<comment type="caution">
    <text evidence="1">The sequence shown here is derived from an EMBL/GenBank/DDBJ whole genome shotgun (WGS) entry which is preliminary data.</text>
</comment>
<protein>
    <submittedName>
        <fullName evidence="1">Uncharacterized protein</fullName>
    </submittedName>
</protein>
<dbReference type="Proteomes" id="UP000289546">
    <property type="component" value="Unassembled WGS sequence"/>
</dbReference>
<evidence type="ECO:0000313" key="2">
    <source>
        <dbReference type="Proteomes" id="UP000289546"/>
    </source>
</evidence>
<reference evidence="1 2" key="1">
    <citation type="submission" date="2015-04" db="EMBL/GenBank/DDBJ databases">
        <title>Comparative genomics of rhizobia nodulating Arachis hypogaea in China.</title>
        <authorList>
            <person name="Li Y."/>
        </authorList>
    </citation>
    <scope>NUCLEOTIDE SEQUENCE [LARGE SCALE GENOMIC DNA]</scope>
    <source>
        <strain evidence="1 2">CCBAU 51757</strain>
    </source>
</reference>
<proteinExistence type="predicted"/>
<name>A0A4Q0SLM7_9BRAD</name>
<gene>
    <name evidence="1" type="ORF">XH99_00040</name>
</gene>
<organism evidence="1 2">
    <name type="scientific">Bradyrhizobium nanningense</name>
    <dbReference type="NCBI Taxonomy" id="1325118"/>
    <lineage>
        <taxon>Bacteria</taxon>
        <taxon>Pseudomonadati</taxon>
        <taxon>Pseudomonadota</taxon>
        <taxon>Alphaproteobacteria</taxon>
        <taxon>Hyphomicrobiales</taxon>
        <taxon>Nitrobacteraceae</taxon>
        <taxon>Bradyrhizobium</taxon>
    </lineage>
</organism>
<keyword evidence="2" id="KW-1185">Reference proteome</keyword>
<dbReference type="AlphaFoldDB" id="A0A4Q0SLM7"/>
<evidence type="ECO:0000313" key="1">
    <source>
        <dbReference type="EMBL" id="RXH38696.1"/>
    </source>
</evidence>
<sequence length="68" mass="7368">MVDLLDRSTTGASDAIAPLDALIQTVKEATPPLALKASRPMCRYPNYPHYIGGDRYLSDSCDCRNAAP</sequence>
<dbReference type="EMBL" id="LBJQ01000001">
    <property type="protein sequence ID" value="RXH38696.1"/>
    <property type="molecule type" value="Genomic_DNA"/>
</dbReference>
<accession>A0A4Q0SLM7</accession>